<reference evidence="5" key="1">
    <citation type="journal article" date="2019" name="Int. J. Syst. Evol. Microbiol.">
        <title>The Global Catalogue of Microorganisms (GCM) 10K type strain sequencing project: providing services to taxonomists for standard genome sequencing and annotation.</title>
        <authorList>
            <consortium name="The Broad Institute Genomics Platform"/>
            <consortium name="The Broad Institute Genome Sequencing Center for Infectious Disease"/>
            <person name="Wu L."/>
            <person name="Ma J."/>
        </authorList>
    </citation>
    <scope>NUCLEOTIDE SEQUENCE [LARGE SCALE GENOMIC DNA]</scope>
    <source>
        <strain evidence="5">ICMP 19430</strain>
    </source>
</reference>
<proteinExistence type="predicted"/>
<sequence>MADQTGAEPAAVEQEATEQAQDGGKRSQRTALAVLGLIAAVAIGFAIGFLASLPLRDDAAATPGAGSVDVGFAQDMTVHHNQAVEMSAIAIANATDPMVRDLAYDILTTQQNQIGQMTGWLSLWDQPLLRTGDYMTWMGSDGHGHGAEGHGSGGQGATGEGDAGHDMGAMTSAAAQPESTGAMPGMASSEDLAALRQARGPAADVLYLQLMLRHHQGGLPMMEYGAQHAEVPAVQMLAQTMVDTQQSEADRIITMLSEKGAAPLPMN</sequence>
<dbReference type="PANTHER" id="PTHR36933:SF1">
    <property type="entry name" value="SLL0788 PROTEIN"/>
    <property type="match status" value="1"/>
</dbReference>
<dbReference type="EMBL" id="JBHTCS010000018">
    <property type="protein sequence ID" value="MFC7449522.1"/>
    <property type="molecule type" value="Genomic_DNA"/>
</dbReference>
<keyword evidence="2" id="KW-1133">Transmembrane helix</keyword>
<feature type="region of interest" description="Disordered" evidence="1">
    <location>
        <begin position="1"/>
        <end position="25"/>
    </location>
</feature>
<evidence type="ECO:0000256" key="2">
    <source>
        <dbReference type="SAM" id="Phobius"/>
    </source>
</evidence>
<evidence type="ECO:0000259" key="3">
    <source>
        <dbReference type="Pfam" id="PF03713"/>
    </source>
</evidence>
<comment type="caution">
    <text evidence="4">The sequence shown here is derived from an EMBL/GenBank/DDBJ whole genome shotgun (WGS) entry which is preliminary data.</text>
</comment>
<keyword evidence="2" id="KW-0472">Membrane</keyword>
<protein>
    <submittedName>
        <fullName evidence="4">DUF305 domain-containing protein</fullName>
    </submittedName>
</protein>
<dbReference type="Proteomes" id="UP001596484">
    <property type="component" value="Unassembled WGS sequence"/>
</dbReference>
<dbReference type="InterPro" id="IPR005183">
    <property type="entry name" value="DUF305_CopM-like"/>
</dbReference>
<dbReference type="RefSeq" id="WP_378406611.1">
    <property type="nucleotide sequence ID" value="NZ_JBHTCS010000018.1"/>
</dbReference>
<keyword evidence="5" id="KW-1185">Reference proteome</keyword>
<feature type="compositionally biased region" description="Gly residues" evidence="1">
    <location>
        <begin position="149"/>
        <end position="161"/>
    </location>
</feature>
<evidence type="ECO:0000313" key="4">
    <source>
        <dbReference type="EMBL" id="MFC7449522.1"/>
    </source>
</evidence>
<evidence type="ECO:0000256" key="1">
    <source>
        <dbReference type="SAM" id="MobiDB-lite"/>
    </source>
</evidence>
<accession>A0ABW2S0N0</accession>
<feature type="transmembrane region" description="Helical" evidence="2">
    <location>
        <begin position="31"/>
        <end position="53"/>
    </location>
</feature>
<feature type="region of interest" description="Disordered" evidence="1">
    <location>
        <begin position="140"/>
        <end position="168"/>
    </location>
</feature>
<evidence type="ECO:0000313" key="5">
    <source>
        <dbReference type="Proteomes" id="UP001596484"/>
    </source>
</evidence>
<organism evidence="4 5">
    <name type="scientific">Rhodococcus daqingensis</name>
    <dbReference type="NCBI Taxonomy" id="2479363"/>
    <lineage>
        <taxon>Bacteria</taxon>
        <taxon>Bacillati</taxon>
        <taxon>Actinomycetota</taxon>
        <taxon>Actinomycetes</taxon>
        <taxon>Mycobacteriales</taxon>
        <taxon>Nocardiaceae</taxon>
        <taxon>Rhodococcus</taxon>
    </lineage>
</organism>
<dbReference type="Gene3D" id="1.20.1260.10">
    <property type="match status" value="1"/>
</dbReference>
<feature type="domain" description="DUF305" evidence="3">
    <location>
        <begin position="69"/>
        <end position="255"/>
    </location>
</feature>
<dbReference type="PANTHER" id="PTHR36933">
    <property type="entry name" value="SLL0788 PROTEIN"/>
    <property type="match status" value="1"/>
</dbReference>
<dbReference type="Pfam" id="PF03713">
    <property type="entry name" value="DUF305"/>
    <property type="match status" value="1"/>
</dbReference>
<dbReference type="InterPro" id="IPR012347">
    <property type="entry name" value="Ferritin-like"/>
</dbReference>
<name>A0ABW2S0N0_9NOCA</name>
<keyword evidence="2" id="KW-0812">Transmembrane</keyword>
<gene>
    <name evidence="4" type="ORF">ACFQS9_16615</name>
</gene>
<feature type="compositionally biased region" description="Low complexity" evidence="1">
    <location>
        <begin position="7"/>
        <end position="21"/>
    </location>
</feature>